<gene>
    <name evidence="6" type="primary">cofC</name>
    <name evidence="6" type="ORF">MHL29_04905</name>
</gene>
<protein>
    <submittedName>
        <fullName evidence="6">2-phospho-L-lactate guanylyltransferase</fullName>
        <ecNumber evidence="6">2.7.7.68</ecNumber>
    </submittedName>
</protein>
<dbReference type="Gene3D" id="3.90.550.10">
    <property type="entry name" value="Spore Coat Polysaccharide Biosynthesis Protein SpsA, Chain A"/>
    <property type="match status" value="1"/>
</dbReference>
<dbReference type="PANTHER" id="PTHR40392">
    <property type="entry name" value="2-PHOSPHO-L-LACTATE GUANYLYLTRANSFERASE"/>
    <property type="match status" value="1"/>
</dbReference>
<keyword evidence="3" id="KW-0547">Nucleotide-binding</keyword>
<evidence type="ECO:0000259" key="5">
    <source>
        <dbReference type="Pfam" id="PF12804"/>
    </source>
</evidence>
<reference evidence="6 7" key="1">
    <citation type="submission" date="2022-02" db="EMBL/GenBank/DDBJ databases">
        <title>Uncovering new skin microbiome diversity through culturing and metagenomics.</title>
        <authorList>
            <person name="Conlan S."/>
            <person name="Deming C."/>
            <person name="Nisc Comparative Sequencing Program N."/>
            <person name="Segre J.A."/>
        </authorList>
    </citation>
    <scope>NUCLEOTIDE SEQUENCE [LARGE SCALE GENOMIC DNA]</scope>
    <source>
        <strain evidence="6 7">ACRQZ</strain>
    </source>
</reference>
<evidence type="ECO:0000313" key="6">
    <source>
        <dbReference type="EMBL" id="MCG7321237.1"/>
    </source>
</evidence>
<dbReference type="GO" id="GO:0043814">
    <property type="term" value="F:phospholactate guanylyltransferase activity"/>
    <property type="evidence" value="ECO:0007669"/>
    <property type="project" value="UniProtKB-EC"/>
</dbReference>
<dbReference type="RefSeq" id="WP_239262748.1">
    <property type="nucleotide sequence ID" value="NZ_JAKRCV010000009.1"/>
</dbReference>
<organism evidence="6 7">
    <name type="scientific">Arsenicicoccus bolidensis</name>
    <dbReference type="NCBI Taxonomy" id="229480"/>
    <lineage>
        <taxon>Bacteria</taxon>
        <taxon>Bacillati</taxon>
        <taxon>Actinomycetota</taxon>
        <taxon>Actinomycetes</taxon>
        <taxon>Micrococcales</taxon>
        <taxon>Intrasporangiaceae</taxon>
        <taxon>Arsenicicoccus</taxon>
    </lineage>
</organism>
<dbReference type="InterPro" id="IPR025877">
    <property type="entry name" value="MobA-like_NTP_Trfase"/>
</dbReference>
<keyword evidence="1 6" id="KW-0808">Transferase</keyword>
<evidence type="ECO:0000313" key="7">
    <source>
        <dbReference type="Proteomes" id="UP001521931"/>
    </source>
</evidence>
<keyword evidence="7" id="KW-1185">Reference proteome</keyword>
<accession>A0ABS9Q1L6</accession>
<dbReference type="Pfam" id="PF12804">
    <property type="entry name" value="NTP_transf_3"/>
    <property type="match status" value="1"/>
</dbReference>
<evidence type="ECO:0000256" key="4">
    <source>
        <dbReference type="ARBA" id="ARBA00023134"/>
    </source>
</evidence>
<feature type="domain" description="MobA-like NTP transferase" evidence="5">
    <location>
        <begin position="46"/>
        <end position="154"/>
    </location>
</feature>
<comment type="caution">
    <text evidence="6">The sequence shown here is derived from an EMBL/GenBank/DDBJ whole genome shotgun (WGS) entry which is preliminary data.</text>
</comment>
<dbReference type="Proteomes" id="UP001521931">
    <property type="component" value="Unassembled WGS sequence"/>
</dbReference>
<keyword evidence="2 6" id="KW-0548">Nucleotidyltransferase</keyword>
<dbReference type="InterPro" id="IPR029044">
    <property type="entry name" value="Nucleotide-diphossugar_trans"/>
</dbReference>
<dbReference type="NCBIfam" id="TIGR03552">
    <property type="entry name" value="F420_cofC"/>
    <property type="match status" value="1"/>
</dbReference>
<dbReference type="SUPFAM" id="SSF53448">
    <property type="entry name" value="Nucleotide-diphospho-sugar transferases"/>
    <property type="match status" value="1"/>
</dbReference>
<proteinExistence type="predicted"/>
<dbReference type="InterPro" id="IPR002835">
    <property type="entry name" value="CofC"/>
</dbReference>
<dbReference type="PANTHER" id="PTHR40392:SF1">
    <property type="entry name" value="2-PHOSPHO-L-LACTATE GUANYLYLTRANSFERASE"/>
    <property type="match status" value="1"/>
</dbReference>
<keyword evidence="4" id="KW-0342">GTP-binding</keyword>
<dbReference type="EC" id="2.7.7.68" evidence="6"/>
<evidence type="ECO:0000256" key="1">
    <source>
        <dbReference type="ARBA" id="ARBA00022679"/>
    </source>
</evidence>
<dbReference type="EMBL" id="JAKRCV010000009">
    <property type="protein sequence ID" value="MCG7321237.1"/>
    <property type="molecule type" value="Genomic_DNA"/>
</dbReference>
<evidence type="ECO:0000256" key="2">
    <source>
        <dbReference type="ARBA" id="ARBA00022695"/>
    </source>
</evidence>
<sequence length="235" mass="23821">MSAHTSPAPAVPWRVVVPVKDTRLGKSRLQPPDGVPRNLLAMSLALDTINAVRHCLGAAAVVVVTSDAALESHAQAWEIPVVPDPGDGLDAALRAGASYAEERAAASGLPAPGVAALLGDVPGMHPDDLAAALRLAEGVDRGYVPDHEGTGTVLLTARPGIALDPAFGAGSAARHGAGAVDLTTLGPVPERFRLDVDDRASLARVAAIGVGRHTAMVLSLGAPEPSAAQQAQGQR</sequence>
<name>A0ABS9Q1L6_9MICO</name>
<evidence type="ECO:0000256" key="3">
    <source>
        <dbReference type="ARBA" id="ARBA00022741"/>
    </source>
</evidence>